<protein>
    <submittedName>
        <fullName evidence="2">Uncharacterized protein</fullName>
    </submittedName>
</protein>
<proteinExistence type="predicted"/>
<dbReference type="EMBL" id="JANIIK010000044">
    <property type="protein sequence ID" value="KAJ3603662.1"/>
    <property type="molecule type" value="Genomic_DNA"/>
</dbReference>
<comment type="caution">
    <text evidence="2">The sequence shown here is derived from an EMBL/GenBank/DDBJ whole genome shotgun (WGS) entry which is preliminary data.</text>
</comment>
<dbReference type="PANTHER" id="PTHR16915:SF0">
    <property type="entry name" value="RADIATION-INDUCIBLE IMMEDIATE-EARLY GENE IEX-1"/>
    <property type="match status" value="1"/>
</dbReference>
<dbReference type="PANTHER" id="PTHR16915">
    <property type="entry name" value="IMMEDIATE EARLY RESPONSE 3"/>
    <property type="match status" value="1"/>
</dbReference>
<dbReference type="InterPro" id="IPR024829">
    <property type="entry name" value="IEX-1"/>
</dbReference>
<gene>
    <name evidence="2" type="ORF">NHX12_028406</name>
</gene>
<organism evidence="2 3">
    <name type="scientific">Muraenolepis orangiensis</name>
    <name type="common">Patagonian moray cod</name>
    <dbReference type="NCBI Taxonomy" id="630683"/>
    <lineage>
        <taxon>Eukaryota</taxon>
        <taxon>Metazoa</taxon>
        <taxon>Chordata</taxon>
        <taxon>Craniata</taxon>
        <taxon>Vertebrata</taxon>
        <taxon>Euteleostomi</taxon>
        <taxon>Actinopterygii</taxon>
        <taxon>Neopterygii</taxon>
        <taxon>Teleostei</taxon>
        <taxon>Neoteleostei</taxon>
        <taxon>Acanthomorphata</taxon>
        <taxon>Zeiogadaria</taxon>
        <taxon>Gadariae</taxon>
        <taxon>Gadiformes</taxon>
        <taxon>Muraenolepidoidei</taxon>
        <taxon>Muraenolepididae</taxon>
        <taxon>Muraenolepis</taxon>
    </lineage>
</organism>
<dbReference type="PRINTS" id="PR02100">
    <property type="entry name" value="GENEIEX1"/>
</dbReference>
<dbReference type="GO" id="GO:0043066">
    <property type="term" value="P:negative regulation of apoptotic process"/>
    <property type="evidence" value="ECO:0007669"/>
    <property type="project" value="InterPro"/>
</dbReference>
<reference evidence="2" key="1">
    <citation type="submission" date="2022-07" db="EMBL/GenBank/DDBJ databases">
        <title>Chromosome-level genome of Muraenolepis orangiensis.</title>
        <authorList>
            <person name="Kim J."/>
        </authorList>
    </citation>
    <scope>NUCLEOTIDE SEQUENCE</scope>
    <source>
        <strain evidence="2">KU_S4_2022</strain>
        <tissue evidence="2">Muscle</tissue>
    </source>
</reference>
<evidence type="ECO:0000313" key="2">
    <source>
        <dbReference type="EMBL" id="KAJ3603662.1"/>
    </source>
</evidence>
<feature type="region of interest" description="Disordered" evidence="1">
    <location>
        <begin position="1"/>
        <end position="20"/>
    </location>
</feature>
<feature type="region of interest" description="Disordered" evidence="1">
    <location>
        <begin position="39"/>
        <end position="66"/>
    </location>
</feature>
<evidence type="ECO:0000313" key="3">
    <source>
        <dbReference type="Proteomes" id="UP001148018"/>
    </source>
</evidence>
<sequence length="197" mass="20978">MPPHSCSWRSPAGPQADGPLARLPEVCCVAAVGPCRPPRPQGRRASRVLYPPHLSRRPLPPREDPDPARRWLLLLTLLLFLQIYSEEDGQHPELSSQTPTPAEPWAQVGEGCLGTPVVPLPQDGEGCLGTPVVPLPQDGEGCLGTPVVPLPQDGEGFLGTPVVPLPQDGEGFLGTPVVPLPQDGEEFLGTAWTQPRG</sequence>
<keyword evidence="3" id="KW-1185">Reference proteome</keyword>
<dbReference type="Proteomes" id="UP001148018">
    <property type="component" value="Unassembled WGS sequence"/>
</dbReference>
<name>A0A9Q0EFU7_9TELE</name>
<evidence type="ECO:0000256" key="1">
    <source>
        <dbReference type="SAM" id="MobiDB-lite"/>
    </source>
</evidence>
<accession>A0A9Q0EFU7</accession>
<dbReference type="AlphaFoldDB" id="A0A9Q0EFU7"/>